<evidence type="ECO:0000313" key="2">
    <source>
        <dbReference type="Proteomes" id="UP000327424"/>
    </source>
</evidence>
<protein>
    <submittedName>
        <fullName evidence="1">Uncharacterized protein</fullName>
    </submittedName>
</protein>
<sequence>MTFSILGKTKDYRTDTNVIYCKCSISEYLHLVGDDFENFSIQRKKENHKSYQRLKDDLKAGALLPSITLSVKHHEVSNTLAFLDSDIELETQLSRSGIVDILDGLQRTYIIKELIESGHEFNANQEVLLEYWLEPDMGKLIYRMIVLNAGQKAMSMRHQVELLFMSLKETIAESVEDIEIYIEKDGVRRTQSYKYSLGTLASSYQALITKSTEIDKDNVISKALTKETAMDSSGDEHIEIINRYINLFRKVKVIDHKAWDHYQSLYDSREHDELKLMSSSDMTDEQQNRLDKLKVYKNSKVWLGSENVFIGLFCAVAQLVDTNREDRVNSALDKLDSLLDSDYEDPFGLVVYESTKSMINPRKSNIGLATRKLILNGFKEYFRDEGETPFVNCWVQAVD</sequence>
<accession>A0A5J6WGS1</accession>
<dbReference type="OrthoDB" id="5077820at2"/>
<gene>
    <name evidence="1" type="ORF">FR932_00020</name>
</gene>
<keyword evidence="1" id="KW-0614">Plasmid</keyword>
<dbReference type="AlphaFoldDB" id="A0A5J6WGS1"/>
<dbReference type="Proteomes" id="UP000327424">
    <property type="component" value="Plasmid unnamed1"/>
</dbReference>
<dbReference type="EMBL" id="CP044398">
    <property type="protein sequence ID" value="QFI36311.1"/>
    <property type="molecule type" value="Genomic_DNA"/>
</dbReference>
<reference evidence="1 2" key="1">
    <citation type="submission" date="2019-09" db="EMBL/GenBank/DDBJ databases">
        <title>Hybrid Assembly of the complete Genome of the Deep-Sea Bacterium Moritella marina from long Nanopore and Illumina reads.</title>
        <authorList>
            <person name="Magin S."/>
            <person name="Georgoulis A."/>
            <person name="Papadimitriou K."/>
            <person name="Iliakis G."/>
            <person name="Vorgias C.E."/>
        </authorList>
    </citation>
    <scope>NUCLEOTIDE SEQUENCE [LARGE SCALE GENOMIC DNA]</scope>
    <source>
        <strain evidence="1 2">MP-1</strain>
        <plasmid evidence="1 2">unnamed1</plasmid>
    </source>
</reference>
<proteinExistence type="predicted"/>
<keyword evidence="2" id="KW-1185">Reference proteome</keyword>
<geneLocation type="plasmid" evidence="1 2">
    <name>unnamed1</name>
</geneLocation>
<dbReference type="KEGG" id="mmaa:FR932_00020"/>
<dbReference type="RefSeq" id="WP_019442223.1">
    <property type="nucleotide sequence ID" value="NZ_ALOE01000027.1"/>
</dbReference>
<evidence type="ECO:0000313" key="1">
    <source>
        <dbReference type="EMBL" id="QFI36311.1"/>
    </source>
</evidence>
<name>A0A5J6WGS1_MORMI</name>
<organism evidence="1 2">
    <name type="scientific">Moritella marina ATCC 15381</name>
    <dbReference type="NCBI Taxonomy" id="1202962"/>
    <lineage>
        <taxon>Bacteria</taxon>
        <taxon>Pseudomonadati</taxon>
        <taxon>Pseudomonadota</taxon>
        <taxon>Gammaproteobacteria</taxon>
        <taxon>Alteromonadales</taxon>
        <taxon>Moritellaceae</taxon>
        <taxon>Moritella</taxon>
    </lineage>
</organism>